<gene>
    <name evidence="1" type="ORF">ACI1P1_00370</name>
</gene>
<reference evidence="1" key="1">
    <citation type="submission" date="2024-12" db="EMBL/GenBank/DDBJ databases">
        <authorList>
            <person name="Wu N."/>
        </authorList>
    </citation>
    <scope>NUCLEOTIDE SEQUENCE</scope>
    <source>
        <strain evidence="1">P15</strain>
    </source>
</reference>
<keyword evidence="2" id="KW-1185">Reference proteome</keyword>
<accession>A0ACC7NRS9</accession>
<organism evidence="1 2">
    <name type="scientific">Paenibacillus mesotrionivorans</name>
    <dbReference type="NCBI Taxonomy" id="3160968"/>
    <lineage>
        <taxon>Bacteria</taxon>
        <taxon>Bacillati</taxon>
        <taxon>Bacillota</taxon>
        <taxon>Bacilli</taxon>
        <taxon>Bacillales</taxon>
        <taxon>Paenibacillaceae</taxon>
        <taxon>Paenibacillus</taxon>
    </lineage>
</organism>
<name>A0ACC7NRS9_9BACL</name>
<proteinExistence type="predicted"/>
<comment type="caution">
    <text evidence="1">The sequence shown here is derived from an EMBL/GenBank/DDBJ whole genome shotgun (WGS) entry which is preliminary data.</text>
</comment>
<evidence type="ECO:0000313" key="1">
    <source>
        <dbReference type="EMBL" id="MFM9326739.1"/>
    </source>
</evidence>
<dbReference type="EMBL" id="JBJURJ010000001">
    <property type="protein sequence ID" value="MFM9326739.1"/>
    <property type="molecule type" value="Genomic_DNA"/>
</dbReference>
<dbReference type="Proteomes" id="UP001631969">
    <property type="component" value="Unassembled WGS sequence"/>
</dbReference>
<protein>
    <submittedName>
        <fullName evidence="1">Uncharacterized protein</fullName>
    </submittedName>
</protein>
<sequence>MRGLMSRMQNEKGNTLLLVLFLVFLLSAISAPLLLSLSQGNVNNKKGERTEQAQYAAESGMAIVKRVMEEAFYGQDMELNPLQVGEIINEVNKIPYMNTDLLEVSVAGPELKSKGDTGSGILNRKRVLTMNYLAQQGNDSVPGVFGKDVVSQYNLNGYQQGSFKENTGFLHPYPNFREEFTKTFASLMKNQTVGQAVDVQANSNVNAVCKAYPDILECSGNNIKVRDVNGSVTINASIITPGDITIEKRNDIVTIKGELAAGGSIRATNDNFGLDVSGSIFAKSYIDFNRTIKRIYTGGSIYSQSDLTFGQINDKIEIMGSLIADGKIEFSKVNNTWIHKDISTKKALIISNGINSNGYALTVDGSIYINNPNASEGVLTVSGNTDKMVVGGSVLSSGTIKFNGVINSGGLTLTNGAMLTLGNIEFGDHVNNMNVKQTVGCLGNLTFRSDRYFNNNLYFGGASIGGSYTSSQYQQSNPGSPHIVINYNPPVAGGGQKRILQFTNWQGSNS</sequence>
<evidence type="ECO:0000313" key="2">
    <source>
        <dbReference type="Proteomes" id="UP001631969"/>
    </source>
</evidence>